<dbReference type="PANTHER" id="PTHR43235:SF1">
    <property type="entry name" value="GLUTAMINE AMIDOTRANSFERASE PB2B2.05-RELATED"/>
    <property type="match status" value="1"/>
</dbReference>
<dbReference type="Gene3D" id="3.40.50.880">
    <property type="match status" value="1"/>
</dbReference>
<feature type="non-terminal residue" evidence="1">
    <location>
        <position position="123"/>
    </location>
</feature>
<name>A0A382U164_9ZZZZ</name>
<sequence length="123" mass="13624">MTKPLIGLTTYGRDEKNAFSLPAQYLESVRRAGGVPFLIAPDETEFDEILPRLSGLVLTGGGDMNPELYQGESHETIYMIDDERDQGETEIFNRFHETGLPILGICRGMQIINVAWGGSLIAH</sequence>
<dbReference type="InterPro" id="IPR029062">
    <property type="entry name" value="Class_I_gatase-like"/>
</dbReference>
<reference evidence="1" key="1">
    <citation type="submission" date="2018-05" db="EMBL/GenBank/DDBJ databases">
        <authorList>
            <person name="Lanie J.A."/>
            <person name="Ng W.-L."/>
            <person name="Kazmierczak K.M."/>
            <person name="Andrzejewski T.M."/>
            <person name="Davidsen T.M."/>
            <person name="Wayne K.J."/>
            <person name="Tettelin H."/>
            <person name="Glass J.I."/>
            <person name="Rusch D."/>
            <person name="Podicherti R."/>
            <person name="Tsui H.-C.T."/>
            <person name="Winkler M.E."/>
        </authorList>
    </citation>
    <scope>NUCLEOTIDE SEQUENCE</scope>
</reference>
<protein>
    <submittedName>
        <fullName evidence="1">Uncharacterized protein</fullName>
    </submittedName>
</protein>
<gene>
    <name evidence="1" type="ORF">METZ01_LOCUS380903</name>
</gene>
<dbReference type="PROSITE" id="PS51273">
    <property type="entry name" value="GATASE_TYPE_1"/>
    <property type="match status" value="1"/>
</dbReference>
<dbReference type="EMBL" id="UINC01140730">
    <property type="protein sequence ID" value="SVD28049.1"/>
    <property type="molecule type" value="Genomic_DNA"/>
</dbReference>
<dbReference type="SUPFAM" id="SSF52317">
    <property type="entry name" value="Class I glutamine amidotransferase-like"/>
    <property type="match status" value="1"/>
</dbReference>
<dbReference type="InterPro" id="IPR011697">
    <property type="entry name" value="Peptidase_C26"/>
</dbReference>
<dbReference type="Pfam" id="PF07722">
    <property type="entry name" value="Peptidase_C26"/>
    <property type="match status" value="1"/>
</dbReference>
<dbReference type="GO" id="GO:0005829">
    <property type="term" value="C:cytosol"/>
    <property type="evidence" value="ECO:0007669"/>
    <property type="project" value="TreeGrafter"/>
</dbReference>
<accession>A0A382U164</accession>
<dbReference type="AlphaFoldDB" id="A0A382U164"/>
<dbReference type="GO" id="GO:0033969">
    <property type="term" value="F:gamma-glutamyl-gamma-aminobutyrate hydrolase activity"/>
    <property type="evidence" value="ECO:0007669"/>
    <property type="project" value="TreeGrafter"/>
</dbReference>
<proteinExistence type="predicted"/>
<organism evidence="1">
    <name type="scientific">marine metagenome</name>
    <dbReference type="NCBI Taxonomy" id="408172"/>
    <lineage>
        <taxon>unclassified sequences</taxon>
        <taxon>metagenomes</taxon>
        <taxon>ecological metagenomes</taxon>
    </lineage>
</organism>
<dbReference type="PANTHER" id="PTHR43235">
    <property type="entry name" value="GLUTAMINE AMIDOTRANSFERASE PB2B2.05-RELATED"/>
    <property type="match status" value="1"/>
</dbReference>
<dbReference type="GO" id="GO:0006598">
    <property type="term" value="P:polyamine catabolic process"/>
    <property type="evidence" value="ECO:0007669"/>
    <property type="project" value="TreeGrafter"/>
</dbReference>
<evidence type="ECO:0000313" key="1">
    <source>
        <dbReference type="EMBL" id="SVD28049.1"/>
    </source>
</evidence>
<dbReference type="InterPro" id="IPR044668">
    <property type="entry name" value="PuuD-like"/>
</dbReference>